<feature type="region of interest" description="Disordered" evidence="3">
    <location>
        <begin position="228"/>
        <end position="268"/>
    </location>
</feature>
<accession>G2QA20</accession>
<reference evidence="5 6" key="1">
    <citation type="journal article" date="2011" name="Nat. Biotechnol.">
        <title>Comparative genomic analysis of the thermophilic biomass-degrading fungi Myceliophthora thermophila and Thielavia terrestris.</title>
        <authorList>
            <person name="Berka R.M."/>
            <person name="Grigoriev I.V."/>
            <person name="Otillar R."/>
            <person name="Salamov A."/>
            <person name="Grimwood J."/>
            <person name="Reid I."/>
            <person name="Ishmael N."/>
            <person name="John T."/>
            <person name="Darmond C."/>
            <person name="Moisan M.-C."/>
            <person name="Henrissat B."/>
            <person name="Coutinho P.M."/>
            <person name="Lombard V."/>
            <person name="Natvig D.O."/>
            <person name="Lindquist E."/>
            <person name="Schmutz J."/>
            <person name="Lucas S."/>
            <person name="Harris P."/>
            <person name="Powlowski J."/>
            <person name="Bellemare A."/>
            <person name="Taylor D."/>
            <person name="Butler G."/>
            <person name="de Vries R.P."/>
            <person name="Allijn I.E."/>
            <person name="van den Brink J."/>
            <person name="Ushinsky S."/>
            <person name="Storms R."/>
            <person name="Powell A.J."/>
            <person name="Paulsen I.T."/>
            <person name="Elbourne L.D.H."/>
            <person name="Baker S.E."/>
            <person name="Magnuson J."/>
            <person name="LaBoissiere S."/>
            <person name="Clutterbuck A.J."/>
            <person name="Martinez D."/>
            <person name="Wogulis M."/>
            <person name="de Leon A.L."/>
            <person name="Rey M.W."/>
            <person name="Tsang A."/>
        </authorList>
    </citation>
    <scope>NUCLEOTIDE SEQUENCE [LARGE SCALE GENOMIC DNA]</scope>
    <source>
        <strain evidence="6">ATCC 42464 / BCRC 31852 / DSM 1799</strain>
    </source>
</reference>
<dbReference type="HOGENOM" id="CLU_314534_0_0_1"/>
<dbReference type="OMA" id="CEEPWYN"/>
<feature type="region of interest" description="Disordered" evidence="3">
    <location>
        <begin position="701"/>
        <end position="813"/>
    </location>
</feature>
<dbReference type="PROSITE" id="PS50127">
    <property type="entry name" value="UBC_2"/>
    <property type="match status" value="1"/>
</dbReference>
<dbReference type="InterPro" id="IPR016135">
    <property type="entry name" value="UBQ-conjugating_enzyme/RWD"/>
</dbReference>
<dbReference type="InParanoid" id="G2QA20"/>
<evidence type="ECO:0000313" key="6">
    <source>
        <dbReference type="Proteomes" id="UP000007322"/>
    </source>
</evidence>
<feature type="compositionally biased region" description="Polar residues" evidence="3">
    <location>
        <begin position="802"/>
        <end position="813"/>
    </location>
</feature>
<dbReference type="KEGG" id="mtm:MYCTH_2301747"/>
<feature type="region of interest" description="Disordered" evidence="3">
    <location>
        <begin position="35"/>
        <end position="94"/>
    </location>
</feature>
<dbReference type="GO" id="GO:0016740">
    <property type="term" value="F:transferase activity"/>
    <property type="evidence" value="ECO:0007669"/>
    <property type="project" value="UniProtKB-KW"/>
</dbReference>
<dbReference type="PANTHER" id="PTHR46116">
    <property type="entry name" value="(E3-INDEPENDENT) E2 UBIQUITIN-CONJUGATING ENZYME"/>
    <property type="match status" value="1"/>
</dbReference>
<evidence type="ECO:0000256" key="2">
    <source>
        <dbReference type="ARBA" id="ARBA00022786"/>
    </source>
</evidence>
<dbReference type="EMBL" id="CP003003">
    <property type="protein sequence ID" value="AEO56624.1"/>
    <property type="molecule type" value="Genomic_DNA"/>
</dbReference>
<evidence type="ECO:0000256" key="3">
    <source>
        <dbReference type="SAM" id="MobiDB-lite"/>
    </source>
</evidence>
<dbReference type="OrthoDB" id="47801at2759"/>
<keyword evidence="1" id="KW-0808">Transferase</keyword>
<keyword evidence="2" id="KW-0833">Ubl conjugation pathway</keyword>
<dbReference type="Proteomes" id="UP000007322">
    <property type="component" value="Chromosome 2"/>
</dbReference>
<dbReference type="Pfam" id="PF00179">
    <property type="entry name" value="UQ_con"/>
    <property type="match status" value="1"/>
</dbReference>
<sequence length="930" mass="103259">MGNQHQSDLMSSPSSVDYDLDELFSLPTGNSSNVHIPPMISPMEPSLFPSEATNSTRKRWTQDGSDRKVAGLLQEKLTRQDGPSPASKQSAQDRRVDVDLLAEYRKRLRTRSCAACKTPIETDAADLIRRTGKMLKESRYLHPFSFCSRCKGWFCAECLRYYPGSATPTLKHVVSSKHFQTAWCCDQGRVFLIFSLLCGLEATTPSSPSSKRAVKICYAKAESSSSLGPFAAKSRSRNSQSQLSKGTGYGDSFPKREKKVGPGLQDADRSTRELQLYFEALSSVLPSGKRETTAFDRLPQPAVSEMLWRSPILEHASELLRYASIEEMTKQYDPIAAVLDFMETVLSHNSTRPFLVRERILFHPGERLPHFILGRTSKGRATRVSTAYETAQSLSTITQHLAVPCRKFIEVSRRIANIDGEEEGGRLLEMVQRICTISDRLSVLRSRLAIEEVDPARGPVSSSLTLPTTNVATRRMRADADKVARDVAHQEGLTRAAEFHRENCVKEVSDDLIVSSSCYEKEAREAEKSEPAPGRMRKLLAQVSSLSADLPQGIYVRHGESRLDVLKVLIVGPADTPYEHGLFEFDMFCGSDFPQRPPKMFFRTTGGGRVRFNPNLYNTGKICFSLLGTWDGQPWEPDCSSILQLLVSIQAMIFNDQPYYNEPGFEYHNDPARVQAYNRNIEHLTVRYALNSWLAERLAGPTQPSVATHPSTPKETAPLQQSQETTEQPLTPKHPPQVTAHDSQPGPREATDHLTGALHQQSMPANSHPSAQLPVQGKTGNSTTYAPPSTSMATPTSTTGSHSQLDGWTANQPKSSQIPAVLSHLQSTLTNHIDSLMPIELLSSPMISPFIPEELSFYTTPEPIPPPSCPSPPEEDDPIFGDIVREHFRLRAGMIMETVRNWEKQTGKGPGIGEAVATLESQLKRHGFIN</sequence>
<evidence type="ECO:0000256" key="1">
    <source>
        <dbReference type="ARBA" id="ARBA00022679"/>
    </source>
</evidence>
<dbReference type="AlphaFoldDB" id="G2QA20"/>
<dbReference type="Gene3D" id="3.10.110.10">
    <property type="entry name" value="Ubiquitin Conjugating Enzyme"/>
    <property type="match status" value="1"/>
</dbReference>
<feature type="compositionally biased region" description="Polar residues" evidence="3">
    <location>
        <begin position="758"/>
        <end position="770"/>
    </location>
</feature>
<feature type="compositionally biased region" description="Polar residues" evidence="3">
    <location>
        <begin position="702"/>
        <end position="729"/>
    </location>
</feature>
<dbReference type="SUPFAM" id="SSF54495">
    <property type="entry name" value="UBC-like"/>
    <property type="match status" value="1"/>
</dbReference>
<dbReference type="RefSeq" id="XP_003661869.1">
    <property type="nucleotide sequence ID" value="XM_003661821.1"/>
</dbReference>
<dbReference type="GeneID" id="11510674"/>
<feature type="compositionally biased region" description="Low complexity" evidence="3">
    <location>
        <begin position="782"/>
        <end position="801"/>
    </location>
</feature>
<evidence type="ECO:0000313" key="5">
    <source>
        <dbReference type="EMBL" id="AEO56624.1"/>
    </source>
</evidence>
<feature type="domain" description="UBC core" evidence="4">
    <location>
        <begin position="534"/>
        <end position="690"/>
    </location>
</feature>
<keyword evidence="6" id="KW-1185">Reference proteome</keyword>
<dbReference type="STRING" id="573729.G2QA20"/>
<dbReference type="SMART" id="SM00212">
    <property type="entry name" value="UBCc"/>
    <property type="match status" value="1"/>
</dbReference>
<dbReference type="VEuPathDB" id="FungiDB:MYCTH_2301747"/>
<dbReference type="eggNOG" id="KOG0895">
    <property type="taxonomic scope" value="Eukaryota"/>
</dbReference>
<feature type="compositionally biased region" description="Basic and acidic residues" evidence="3">
    <location>
        <begin position="60"/>
        <end position="69"/>
    </location>
</feature>
<name>G2QA20_THET4</name>
<organism evidence="5 6">
    <name type="scientific">Thermothelomyces thermophilus (strain ATCC 42464 / BCRC 31852 / DSM 1799)</name>
    <name type="common">Sporotrichum thermophile</name>
    <dbReference type="NCBI Taxonomy" id="573729"/>
    <lineage>
        <taxon>Eukaryota</taxon>
        <taxon>Fungi</taxon>
        <taxon>Dikarya</taxon>
        <taxon>Ascomycota</taxon>
        <taxon>Pezizomycotina</taxon>
        <taxon>Sordariomycetes</taxon>
        <taxon>Sordariomycetidae</taxon>
        <taxon>Sordariales</taxon>
        <taxon>Chaetomiaceae</taxon>
        <taxon>Thermothelomyces</taxon>
    </lineage>
</organism>
<evidence type="ECO:0000259" key="4">
    <source>
        <dbReference type="PROSITE" id="PS50127"/>
    </source>
</evidence>
<dbReference type="InterPro" id="IPR000608">
    <property type="entry name" value="UBC"/>
</dbReference>
<protein>
    <recommendedName>
        <fullName evidence="4">UBC core domain-containing protein</fullName>
    </recommendedName>
</protein>
<gene>
    <name evidence="5" type="ORF">MYCTH_2301747</name>
</gene>
<proteinExistence type="predicted"/>
<dbReference type="PANTHER" id="PTHR46116:SF39">
    <property type="entry name" value="BACULOVIRAL IAP REPEAT-CONTAINING PROTEIN 6"/>
    <property type="match status" value="1"/>
</dbReference>